<proteinExistence type="predicted"/>
<dbReference type="Pfam" id="PF02423">
    <property type="entry name" value="OCD_Mu_crystall"/>
    <property type="match status" value="1"/>
</dbReference>
<dbReference type="SUPFAM" id="SSF51735">
    <property type="entry name" value="NAD(P)-binding Rossmann-fold domains"/>
    <property type="match status" value="1"/>
</dbReference>
<gene>
    <name evidence="1" type="ORF">ACFFJ8_35675</name>
</gene>
<comment type="caution">
    <text evidence="1">The sequence shown here is derived from an EMBL/GenBank/DDBJ whole genome shotgun (WGS) entry which is preliminary data.</text>
</comment>
<name>A0ABV6JLW9_9BACL</name>
<dbReference type="InterPro" id="IPR023401">
    <property type="entry name" value="ODC_N"/>
</dbReference>
<keyword evidence="2" id="KW-1185">Reference proteome</keyword>
<dbReference type="InterPro" id="IPR003462">
    <property type="entry name" value="ODC_Mu_crystall"/>
</dbReference>
<dbReference type="EMBL" id="JBHLVF010000064">
    <property type="protein sequence ID" value="MFC0396677.1"/>
    <property type="molecule type" value="Genomic_DNA"/>
</dbReference>
<dbReference type="PANTHER" id="PTHR13812">
    <property type="entry name" value="KETIMINE REDUCTASE MU-CRYSTALLIN"/>
    <property type="match status" value="1"/>
</dbReference>
<evidence type="ECO:0000313" key="2">
    <source>
        <dbReference type="Proteomes" id="UP001589818"/>
    </source>
</evidence>
<dbReference type="PANTHER" id="PTHR13812:SF19">
    <property type="entry name" value="KETIMINE REDUCTASE MU-CRYSTALLIN"/>
    <property type="match status" value="1"/>
</dbReference>
<dbReference type="Gene3D" id="3.40.50.720">
    <property type="entry name" value="NAD(P)-binding Rossmann-like Domain"/>
    <property type="match status" value="1"/>
</dbReference>
<dbReference type="PIRSF" id="PIRSF001439">
    <property type="entry name" value="CryM"/>
    <property type="match status" value="1"/>
</dbReference>
<sequence length="325" mass="36014">MIYLNDGHIRDIGMNWRHLTGIIEDVVRTSDRGECVHPLKTYLRFHDPANRIIAMPAFVGGSTELAGIKWIAGFPGNGRYGLPRAHNTIILNDTVTGRPEAFIHSGLLNGLRAAAVSGVMLHAYMEARRSADLRLGIIGWGPIGRLHLDMCADLFGSRLKQVILYDLKGIERSTVPEHLRAITAIAEDWRELYRNSNVTATCTVSAERYIDEVPPAGALLLNVSLRDYKPESVARIKSVIVDDWQEVCRENTDIQQLHHQFGLHESDVRTLADVVCREGLAEIAEEAPVFFNPMGLGVFDIAIAGYYLRQAGQLGHGVLLEDSGD</sequence>
<accession>A0ABV6JLW9</accession>
<dbReference type="RefSeq" id="WP_204821353.1">
    <property type="nucleotide sequence ID" value="NZ_JANHOF010000012.1"/>
</dbReference>
<reference evidence="1 2" key="1">
    <citation type="submission" date="2024-09" db="EMBL/GenBank/DDBJ databases">
        <authorList>
            <person name="Sun Q."/>
            <person name="Mori K."/>
        </authorList>
    </citation>
    <scope>NUCLEOTIDE SEQUENCE [LARGE SCALE GENOMIC DNA]</scope>
    <source>
        <strain evidence="1 2">CCM 4839</strain>
    </source>
</reference>
<protein>
    <submittedName>
        <fullName evidence="1">2,3-diaminopropionate biosynthesis protein SbnB</fullName>
    </submittedName>
</protein>
<evidence type="ECO:0000313" key="1">
    <source>
        <dbReference type="EMBL" id="MFC0396677.1"/>
    </source>
</evidence>
<dbReference type="Gene3D" id="3.30.1780.10">
    <property type="entry name" value="ornithine cyclodeaminase, domain 1"/>
    <property type="match status" value="1"/>
</dbReference>
<organism evidence="1 2">
    <name type="scientific">Paenibacillus mendelii</name>
    <dbReference type="NCBI Taxonomy" id="206163"/>
    <lineage>
        <taxon>Bacteria</taxon>
        <taxon>Bacillati</taxon>
        <taxon>Bacillota</taxon>
        <taxon>Bacilli</taxon>
        <taxon>Bacillales</taxon>
        <taxon>Paenibacillaceae</taxon>
        <taxon>Paenibacillus</taxon>
    </lineage>
</organism>
<dbReference type="Proteomes" id="UP001589818">
    <property type="component" value="Unassembled WGS sequence"/>
</dbReference>
<dbReference type="InterPro" id="IPR036291">
    <property type="entry name" value="NAD(P)-bd_dom_sf"/>
</dbReference>